<evidence type="ECO:0000313" key="18">
    <source>
        <dbReference type="EMBL" id="WOL10828.1"/>
    </source>
</evidence>
<dbReference type="PRINTS" id="PR00728">
    <property type="entry name" value="SIGNALPTASE"/>
</dbReference>
<organism evidence="18 19">
    <name type="scientific">Canna indica</name>
    <name type="common">Indian-shot</name>
    <dbReference type="NCBI Taxonomy" id="4628"/>
    <lineage>
        <taxon>Eukaryota</taxon>
        <taxon>Viridiplantae</taxon>
        <taxon>Streptophyta</taxon>
        <taxon>Embryophyta</taxon>
        <taxon>Tracheophyta</taxon>
        <taxon>Spermatophyta</taxon>
        <taxon>Magnoliopsida</taxon>
        <taxon>Liliopsida</taxon>
        <taxon>Zingiberales</taxon>
        <taxon>Cannaceae</taxon>
        <taxon>Canna</taxon>
    </lineage>
</organism>
<dbReference type="InterPro" id="IPR015927">
    <property type="entry name" value="Peptidase_S24_S26A/B/C"/>
</dbReference>
<sequence length="189" mass="21198">MGWVANIFDSLRSLKIQQALTQSVSLGVIITWALMIWKCLIGLTGSESPVVVVLSGSMEPAFHRGDILFLNMGKDPIRAGEIIVFNFDKKKIPVVHRVIQLHEQRDTGDIYIITKGDNNDIDDRGLYAEDGHLWLQQHHIMGRAVGFLPYAGWITIILTEMPVVKYLLIGVLCLMVITSENRSLNISTK</sequence>
<evidence type="ECO:0000256" key="16">
    <source>
        <dbReference type="SAM" id="Phobius"/>
    </source>
</evidence>
<dbReference type="GO" id="GO:0009003">
    <property type="term" value="F:signal peptidase activity"/>
    <property type="evidence" value="ECO:0007669"/>
    <property type="project" value="UniProtKB-EC"/>
</dbReference>
<evidence type="ECO:0000256" key="5">
    <source>
        <dbReference type="ARBA" id="ARBA00019685"/>
    </source>
</evidence>
<dbReference type="InterPro" id="IPR001733">
    <property type="entry name" value="Peptidase_S26B"/>
</dbReference>
<dbReference type="EMBL" id="CP136895">
    <property type="protein sequence ID" value="WOL10828.1"/>
    <property type="molecule type" value="Genomic_DNA"/>
</dbReference>
<keyword evidence="8 16" id="KW-0812">Transmembrane</keyword>
<evidence type="ECO:0000256" key="2">
    <source>
        <dbReference type="ARBA" id="ARBA00004648"/>
    </source>
</evidence>
<dbReference type="FunFam" id="2.10.109.10:FF:000003">
    <property type="entry name" value="Signal peptidase complex catalytic subunit SEC11"/>
    <property type="match status" value="1"/>
</dbReference>
<comment type="similarity">
    <text evidence="3">Belongs to the peptidase S26B family.</text>
</comment>
<evidence type="ECO:0000256" key="9">
    <source>
        <dbReference type="ARBA" id="ARBA00022801"/>
    </source>
</evidence>
<keyword evidence="10" id="KW-0256">Endoplasmic reticulum</keyword>
<keyword evidence="11" id="KW-0735">Signal-anchor</keyword>
<dbReference type="Pfam" id="PF00717">
    <property type="entry name" value="Peptidase_S24"/>
    <property type="match status" value="1"/>
</dbReference>
<feature type="domain" description="Peptidase S24/S26A/S26B/S26C" evidence="17">
    <location>
        <begin position="44"/>
        <end position="145"/>
    </location>
</feature>
<protein>
    <recommendedName>
        <fullName evidence="5">Signal peptidase complex catalytic subunit SEC11</fullName>
        <ecNumber evidence="4">3.4.21.89</ecNumber>
    </recommendedName>
    <alternativeName>
        <fullName evidence="14">Signal peptidase I</fullName>
    </alternativeName>
    <alternativeName>
        <fullName evidence="6">Signal peptidase complex catalytic subunit sec11</fullName>
    </alternativeName>
</protein>
<dbReference type="PANTHER" id="PTHR10806:SF6">
    <property type="entry name" value="SIGNAL PEPTIDASE COMPLEX CATALYTIC SUBUNIT SEC11"/>
    <property type="match status" value="1"/>
</dbReference>
<dbReference type="SUPFAM" id="SSF51306">
    <property type="entry name" value="LexA/Signal peptidase"/>
    <property type="match status" value="1"/>
</dbReference>
<dbReference type="GO" id="GO:0004252">
    <property type="term" value="F:serine-type endopeptidase activity"/>
    <property type="evidence" value="ECO:0007669"/>
    <property type="project" value="InterPro"/>
</dbReference>
<evidence type="ECO:0000256" key="13">
    <source>
        <dbReference type="ARBA" id="ARBA00023136"/>
    </source>
</evidence>
<evidence type="ECO:0000256" key="1">
    <source>
        <dbReference type="ARBA" id="ARBA00000677"/>
    </source>
</evidence>
<dbReference type="InterPro" id="IPR019533">
    <property type="entry name" value="Peptidase_S26"/>
</dbReference>
<dbReference type="Proteomes" id="UP001327560">
    <property type="component" value="Chromosome 6"/>
</dbReference>
<dbReference type="PROSITE" id="PS00501">
    <property type="entry name" value="SPASE_I_1"/>
    <property type="match status" value="1"/>
</dbReference>
<dbReference type="InterPro" id="IPR019756">
    <property type="entry name" value="Pept_S26A_signal_pept_1_Ser-AS"/>
</dbReference>
<dbReference type="InterPro" id="IPR019758">
    <property type="entry name" value="Pept_S26A_signal_pept_1_CS"/>
</dbReference>
<evidence type="ECO:0000256" key="14">
    <source>
        <dbReference type="ARBA" id="ARBA00033305"/>
    </source>
</evidence>
<proteinExistence type="inferred from homology"/>
<evidence type="ECO:0000256" key="8">
    <source>
        <dbReference type="ARBA" id="ARBA00022692"/>
    </source>
</evidence>
<keyword evidence="13 16" id="KW-0472">Membrane</keyword>
<evidence type="ECO:0000256" key="15">
    <source>
        <dbReference type="ARBA" id="ARBA00045533"/>
    </source>
</evidence>
<evidence type="ECO:0000256" key="10">
    <source>
        <dbReference type="ARBA" id="ARBA00022824"/>
    </source>
</evidence>
<evidence type="ECO:0000256" key="7">
    <source>
        <dbReference type="ARBA" id="ARBA00022670"/>
    </source>
</evidence>
<evidence type="ECO:0000256" key="6">
    <source>
        <dbReference type="ARBA" id="ARBA00021755"/>
    </source>
</evidence>
<dbReference type="AlphaFoldDB" id="A0AAQ3QIS0"/>
<keyword evidence="19" id="KW-1185">Reference proteome</keyword>
<accession>A0AAQ3QIS0</accession>
<evidence type="ECO:0000256" key="11">
    <source>
        <dbReference type="ARBA" id="ARBA00022968"/>
    </source>
</evidence>
<keyword evidence="12 16" id="KW-1133">Transmembrane helix</keyword>
<name>A0AAQ3QIS0_9LILI</name>
<comment type="subcellular location">
    <subcellularLocation>
        <location evidence="2">Endoplasmic reticulum membrane</location>
        <topology evidence="2">Single-pass type II membrane protein</topology>
    </subcellularLocation>
</comment>
<evidence type="ECO:0000256" key="12">
    <source>
        <dbReference type="ARBA" id="ARBA00022989"/>
    </source>
</evidence>
<keyword evidence="7" id="KW-0645">Protease</keyword>
<evidence type="ECO:0000256" key="4">
    <source>
        <dbReference type="ARBA" id="ARBA00013208"/>
    </source>
</evidence>
<evidence type="ECO:0000313" key="19">
    <source>
        <dbReference type="Proteomes" id="UP001327560"/>
    </source>
</evidence>
<comment type="catalytic activity">
    <reaction evidence="1">
        <text>Cleavage of hydrophobic, N-terminal signal or leader sequences from secreted and periplasmic proteins.</text>
        <dbReference type="EC" id="3.4.21.89"/>
    </reaction>
</comment>
<gene>
    <name evidence="18" type="ORF">Cni_G19587</name>
</gene>
<evidence type="ECO:0000256" key="3">
    <source>
        <dbReference type="ARBA" id="ARBA00011035"/>
    </source>
</evidence>
<comment type="function">
    <text evidence="15">Catalytic component of the signal peptidase complex (SPC) which catalyzes the cleavage of N-terminal signal sequences from nascent proteins as they are translocated into the lumen of the endoplasmic reticulum. Specifically cleaves N-terminal signal peptides that contain a hydrophobic alpha-helix (h-region) shorter than 18-20 amino acids.</text>
</comment>
<dbReference type="PROSITE" id="PS00761">
    <property type="entry name" value="SPASE_I_3"/>
    <property type="match status" value="1"/>
</dbReference>
<reference evidence="18 19" key="1">
    <citation type="submission" date="2023-10" db="EMBL/GenBank/DDBJ databases">
        <title>Chromosome-scale genome assembly provides insights into flower coloration mechanisms of Canna indica.</title>
        <authorList>
            <person name="Li C."/>
        </authorList>
    </citation>
    <scope>NUCLEOTIDE SEQUENCE [LARGE SCALE GENOMIC DNA]</scope>
    <source>
        <tissue evidence="18">Flower</tissue>
    </source>
</reference>
<dbReference type="NCBIfam" id="TIGR02228">
    <property type="entry name" value="sigpep_I_arch"/>
    <property type="match status" value="1"/>
</dbReference>
<keyword evidence="9" id="KW-0378">Hydrolase</keyword>
<dbReference type="PANTHER" id="PTHR10806">
    <property type="entry name" value="SIGNAL PEPTIDASE COMPLEX CATALYTIC SUBUNIT SEC11"/>
    <property type="match status" value="1"/>
</dbReference>
<dbReference type="GO" id="GO:0005787">
    <property type="term" value="C:signal peptidase complex"/>
    <property type="evidence" value="ECO:0007669"/>
    <property type="project" value="UniProtKB-ARBA"/>
</dbReference>
<dbReference type="InterPro" id="IPR036286">
    <property type="entry name" value="LexA/Signal_pep-like_sf"/>
</dbReference>
<evidence type="ECO:0000259" key="17">
    <source>
        <dbReference type="Pfam" id="PF00717"/>
    </source>
</evidence>
<feature type="transmembrane region" description="Helical" evidence="16">
    <location>
        <begin position="150"/>
        <end position="177"/>
    </location>
</feature>
<dbReference type="EC" id="3.4.21.89" evidence="4"/>
<dbReference type="CDD" id="cd06530">
    <property type="entry name" value="S26_SPase_I"/>
    <property type="match status" value="1"/>
</dbReference>
<dbReference type="GO" id="GO:0006465">
    <property type="term" value="P:signal peptide processing"/>
    <property type="evidence" value="ECO:0007669"/>
    <property type="project" value="InterPro"/>
</dbReference>
<dbReference type="Gene3D" id="2.10.109.10">
    <property type="entry name" value="Umud Fragment, subunit A"/>
    <property type="match status" value="1"/>
</dbReference>